<dbReference type="PANTHER" id="PTHR34599">
    <property type="entry name" value="PEROXIDASE-RELATED"/>
    <property type="match status" value="1"/>
</dbReference>
<sequence length="513" mass="56985">MEMTSEYVEAFCPPGNTNYVEVWNTPTASGVLSTYRSQAETLAGAWVEELMNAVVRNPSTTGPTVASRAYGILGTAMYDAWSAYEKTPISTTLGDRLQRPERENTLKNKKKAISFAAYRVLSELFPSEADRNAFDGLMNRQGYNPGDLSNNPTCAAGIGNIMARNLMEFRRQDGSNQLEGYADTSGYTPVNSPDEVRDITRWTPEHIPIDDLNAPIQNCLTPHWGQVTPFALREGNQFRPPAPESFLLDPLATADLEEETITRRDGTTVRITPDLIGVDINPDFIAQAEDLVEINQNLTDKQKAIAEFWEDPGGTAFPPGHWMQFGLDVSHRDNHSLDEDVKLFFALGNAVFDAGIATWEAKIHYDYTRPVRAIRELAELELIDPQAIDFTTYQTPGANPSPPFPEYTSGHSAFSAAGAEILKRFTRSDWFGQGVTIEDSRFFPGSFADPVHLHWDTFTDAADEAGISRLYGGIHFEQGDLNGRTLGREVGEKVWARTQHFINGGRSSRDRCA</sequence>
<dbReference type="eggNOG" id="COG2931">
    <property type="taxonomic scope" value="Bacteria"/>
</dbReference>
<dbReference type="STRING" id="65393.PCC7424_1347"/>
<organism evidence="3 4">
    <name type="scientific">Gloeothece citriformis (strain PCC 7424)</name>
    <name type="common">Cyanothece sp. (strain PCC 7424)</name>
    <dbReference type="NCBI Taxonomy" id="65393"/>
    <lineage>
        <taxon>Bacteria</taxon>
        <taxon>Bacillati</taxon>
        <taxon>Cyanobacteriota</taxon>
        <taxon>Cyanophyceae</taxon>
        <taxon>Oscillatoriophycideae</taxon>
        <taxon>Chroococcales</taxon>
        <taxon>Aphanothecaceae</taxon>
        <taxon>Gloeothece</taxon>
        <taxon>Gloeothece citriformis</taxon>
    </lineage>
</organism>
<dbReference type="KEGG" id="cyc:PCC7424_1347"/>
<dbReference type="AlphaFoldDB" id="B7K7M3"/>
<dbReference type="SUPFAM" id="SSF48317">
    <property type="entry name" value="Acid phosphatase/Vanadium-dependent haloperoxidase"/>
    <property type="match status" value="1"/>
</dbReference>
<evidence type="ECO:0000259" key="2">
    <source>
        <dbReference type="Pfam" id="PF22778"/>
    </source>
</evidence>
<keyword evidence="4" id="KW-1185">Reference proteome</keyword>
<dbReference type="InterPro" id="IPR016119">
    <property type="entry name" value="Br/Cl_peroxidase_C"/>
</dbReference>
<dbReference type="InterPro" id="IPR036938">
    <property type="entry name" value="PAP2/HPO_sf"/>
</dbReference>
<dbReference type="GO" id="GO:0004601">
    <property type="term" value="F:peroxidase activity"/>
    <property type="evidence" value="ECO:0007669"/>
    <property type="project" value="InterPro"/>
</dbReference>
<dbReference type="InterPro" id="IPR052559">
    <property type="entry name" value="V-haloperoxidase"/>
</dbReference>
<gene>
    <name evidence="3" type="ordered locus">PCC7424_1347</name>
</gene>
<protein>
    <submittedName>
        <fullName evidence="3">Phosphoesterase PA-phosphatase related</fullName>
    </submittedName>
</protein>
<dbReference type="PANTHER" id="PTHR34599:SF2">
    <property type="entry name" value="TRAF-TYPE DOMAIN-CONTAINING PROTEIN"/>
    <property type="match status" value="1"/>
</dbReference>
<dbReference type="InterPro" id="IPR049283">
    <property type="entry name" value="DUF6851"/>
</dbReference>
<dbReference type="RefSeq" id="WP_012598737.1">
    <property type="nucleotide sequence ID" value="NC_011729.1"/>
</dbReference>
<dbReference type="HOGENOM" id="CLU_020920_0_1_3"/>
<dbReference type="InterPro" id="IPR055161">
    <property type="entry name" value="NapH1-like_2nd"/>
</dbReference>
<evidence type="ECO:0000259" key="1">
    <source>
        <dbReference type="Pfam" id="PF21167"/>
    </source>
</evidence>
<dbReference type="Pfam" id="PF22778">
    <property type="entry name" value="VCPO_2nd"/>
    <property type="match status" value="1"/>
</dbReference>
<dbReference type="Proteomes" id="UP000002384">
    <property type="component" value="Chromosome"/>
</dbReference>
<name>B7K7M3_GLOC7</name>
<feature type="domain" description="DUF6851" evidence="1">
    <location>
        <begin position="73"/>
        <end position="204"/>
    </location>
</feature>
<dbReference type="Gene3D" id="1.10.606.10">
    <property type="entry name" value="Vanadium-containing Chloroperoxidase, domain 2"/>
    <property type="match status" value="1"/>
</dbReference>
<dbReference type="CDD" id="cd03398">
    <property type="entry name" value="PAP2_haloperoxidase"/>
    <property type="match status" value="1"/>
</dbReference>
<proteinExistence type="predicted"/>
<feature type="domain" description="Vanadium-dependent haloperoxidase NapH1-like second helical-bundle" evidence="2">
    <location>
        <begin position="343"/>
        <end position="504"/>
    </location>
</feature>
<evidence type="ECO:0000313" key="3">
    <source>
        <dbReference type="EMBL" id="ACK69791.1"/>
    </source>
</evidence>
<dbReference type="Gene3D" id="1.20.144.10">
    <property type="entry name" value="Phosphatidic acid phosphatase type 2/haloperoxidase"/>
    <property type="match status" value="1"/>
</dbReference>
<dbReference type="Pfam" id="PF21167">
    <property type="entry name" value="DUF6851"/>
    <property type="match status" value="1"/>
</dbReference>
<evidence type="ECO:0000313" key="4">
    <source>
        <dbReference type="Proteomes" id="UP000002384"/>
    </source>
</evidence>
<dbReference type="OrthoDB" id="518237at2"/>
<accession>B7K7M3</accession>
<reference evidence="4" key="1">
    <citation type="journal article" date="2011" name="MBio">
        <title>Novel metabolic attributes of the genus Cyanothece, comprising a group of unicellular nitrogen-fixing Cyanobacteria.</title>
        <authorList>
            <person name="Bandyopadhyay A."/>
            <person name="Elvitigala T."/>
            <person name="Welsh E."/>
            <person name="Stockel J."/>
            <person name="Liberton M."/>
            <person name="Min H."/>
            <person name="Sherman L.A."/>
            <person name="Pakrasi H.B."/>
        </authorList>
    </citation>
    <scope>NUCLEOTIDE SEQUENCE [LARGE SCALE GENOMIC DNA]</scope>
    <source>
        <strain evidence="4">PCC 7424</strain>
    </source>
</reference>
<dbReference type="EMBL" id="CP001291">
    <property type="protein sequence ID" value="ACK69791.1"/>
    <property type="molecule type" value="Genomic_DNA"/>
</dbReference>